<protein>
    <submittedName>
        <fullName evidence="5">TetR/AcrR family transcriptional regulator</fullName>
    </submittedName>
</protein>
<evidence type="ECO:0000313" key="6">
    <source>
        <dbReference type="Proteomes" id="UP000293995"/>
    </source>
</evidence>
<gene>
    <name evidence="5" type="ORF">ET475_05205</name>
</gene>
<keyword evidence="2" id="KW-0805">Transcription regulation</keyword>
<dbReference type="OrthoDB" id="3209904at2"/>
<feature type="domain" description="Tetracycline repressor TetR C-terminal" evidence="4">
    <location>
        <begin position="80"/>
        <end position="217"/>
    </location>
</feature>
<evidence type="ECO:0000256" key="2">
    <source>
        <dbReference type="ARBA" id="ARBA00023015"/>
    </source>
</evidence>
<dbReference type="KEGG" id="mprt:ET475_05205"/>
<dbReference type="Pfam" id="PF02909">
    <property type="entry name" value="TetR_C_1"/>
    <property type="match status" value="1"/>
</dbReference>
<keyword evidence="6" id="KW-1185">Reference proteome</keyword>
<evidence type="ECO:0000256" key="1">
    <source>
        <dbReference type="ARBA" id="ARBA00022491"/>
    </source>
</evidence>
<reference evidence="5 6" key="1">
    <citation type="submission" date="2019-01" db="EMBL/GenBank/DDBJ databases">
        <title>Genome sequencing of strain DFW100M-13.</title>
        <authorList>
            <person name="Heo J."/>
            <person name="Kim S.-J."/>
            <person name="Kim J.-S."/>
            <person name="Hong S.-B."/>
            <person name="Kwon S.-W."/>
        </authorList>
    </citation>
    <scope>NUCLEOTIDE SEQUENCE [LARGE SCALE GENOMIC DNA]</scope>
    <source>
        <strain evidence="5 6">DFW100M-13</strain>
    </source>
</reference>
<keyword evidence="1" id="KW-0678">Repressor</keyword>
<dbReference type="AlphaFoldDB" id="A0A4P6EBB5"/>
<dbReference type="Gene3D" id="1.10.10.60">
    <property type="entry name" value="Homeodomain-like"/>
    <property type="match status" value="1"/>
</dbReference>
<dbReference type="PRINTS" id="PR00400">
    <property type="entry name" value="TETREPRESSOR"/>
</dbReference>
<accession>A0A4P6EBB5</accession>
<dbReference type="SUPFAM" id="SSF46689">
    <property type="entry name" value="Homeodomain-like"/>
    <property type="match status" value="1"/>
</dbReference>
<proteinExistence type="predicted"/>
<dbReference type="InterPro" id="IPR009057">
    <property type="entry name" value="Homeodomain-like_sf"/>
</dbReference>
<sequence>MSSPIRRRGRGISAGLGRDAIVAAARELDPATLTVQAVADQLGVDRKAVTYHVAGREGLLQLLAEDAFTSRFEVLAIPHGADWRDALRLVATAMRDILLGSATVVTHIRFDPSTRAAALRPAEEVLARLVDAGFDEDSAVRAIALVADVAMAHARGVLLNARAGGHPQRAELHEALATVDAADHALLHRIDDTGFSTFDEEQFAFDLDVLIRGLESRLAHSSTSAHTLRAAASSRSDR</sequence>
<dbReference type="SUPFAM" id="SSF48498">
    <property type="entry name" value="Tetracyclin repressor-like, C-terminal domain"/>
    <property type="match status" value="1"/>
</dbReference>
<dbReference type="InterPro" id="IPR036271">
    <property type="entry name" value="Tet_transcr_reg_TetR-rel_C_sf"/>
</dbReference>
<dbReference type="RefSeq" id="WP_129386784.1">
    <property type="nucleotide sequence ID" value="NZ_CP035494.1"/>
</dbReference>
<organism evidence="5 6">
    <name type="scientific">Microbacterium protaetiae</name>
    <dbReference type="NCBI Taxonomy" id="2509458"/>
    <lineage>
        <taxon>Bacteria</taxon>
        <taxon>Bacillati</taxon>
        <taxon>Actinomycetota</taxon>
        <taxon>Actinomycetes</taxon>
        <taxon>Micrococcales</taxon>
        <taxon>Microbacteriaceae</taxon>
        <taxon>Microbacterium</taxon>
    </lineage>
</organism>
<dbReference type="InterPro" id="IPR003012">
    <property type="entry name" value="Tet_transcr_reg_TetR"/>
</dbReference>
<keyword evidence="3" id="KW-0804">Transcription</keyword>
<dbReference type="InterPro" id="IPR004111">
    <property type="entry name" value="Repressor_TetR_C"/>
</dbReference>
<dbReference type="GO" id="GO:0046677">
    <property type="term" value="P:response to antibiotic"/>
    <property type="evidence" value="ECO:0007669"/>
    <property type="project" value="InterPro"/>
</dbReference>
<dbReference type="EMBL" id="CP035494">
    <property type="protein sequence ID" value="QAY59450.1"/>
    <property type="molecule type" value="Genomic_DNA"/>
</dbReference>
<name>A0A4P6EBB5_9MICO</name>
<evidence type="ECO:0000313" key="5">
    <source>
        <dbReference type="EMBL" id="QAY59450.1"/>
    </source>
</evidence>
<evidence type="ECO:0000256" key="3">
    <source>
        <dbReference type="ARBA" id="ARBA00023163"/>
    </source>
</evidence>
<evidence type="ECO:0000259" key="4">
    <source>
        <dbReference type="Pfam" id="PF02909"/>
    </source>
</evidence>
<dbReference type="Gene3D" id="1.10.357.10">
    <property type="entry name" value="Tetracycline Repressor, domain 2"/>
    <property type="match status" value="1"/>
</dbReference>
<dbReference type="Proteomes" id="UP000293995">
    <property type="component" value="Chromosome"/>
</dbReference>
<dbReference type="GO" id="GO:0045892">
    <property type="term" value="P:negative regulation of DNA-templated transcription"/>
    <property type="evidence" value="ECO:0007669"/>
    <property type="project" value="InterPro"/>
</dbReference>